<feature type="region of interest" description="Disordered" evidence="2">
    <location>
        <begin position="66"/>
        <end position="150"/>
    </location>
</feature>
<dbReference type="GO" id="GO:0003677">
    <property type="term" value="F:DNA binding"/>
    <property type="evidence" value="ECO:0007669"/>
    <property type="project" value="UniProtKB-UniRule"/>
</dbReference>
<evidence type="ECO:0000256" key="2">
    <source>
        <dbReference type="SAM" id="MobiDB-lite"/>
    </source>
</evidence>
<evidence type="ECO:0000259" key="3">
    <source>
        <dbReference type="PROSITE" id="PS50118"/>
    </source>
</evidence>
<gene>
    <name evidence="4" type="ORF">g.16119</name>
</gene>
<dbReference type="SUPFAM" id="SSF47095">
    <property type="entry name" value="HMG-box"/>
    <property type="match status" value="1"/>
</dbReference>
<dbReference type="InterPro" id="IPR036910">
    <property type="entry name" value="HMG_box_dom_sf"/>
</dbReference>
<dbReference type="AlphaFoldDB" id="A0A1B6FLV1"/>
<dbReference type="PROSITE" id="PS50118">
    <property type="entry name" value="HMG_BOX_2"/>
    <property type="match status" value="1"/>
</dbReference>
<feature type="domain" description="HMG box" evidence="3">
    <location>
        <begin position="150"/>
        <end position="216"/>
    </location>
</feature>
<keyword evidence="1" id="KW-0238">DNA-binding</keyword>
<protein>
    <recommendedName>
        <fullName evidence="3">HMG box domain-containing protein</fullName>
    </recommendedName>
</protein>
<dbReference type="InterPro" id="IPR009071">
    <property type="entry name" value="HMG_box_dom"/>
</dbReference>
<evidence type="ECO:0000256" key="1">
    <source>
        <dbReference type="PROSITE-ProRule" id="PRU00267"/>
    </source>
</evidence>
<sequence length="224" mass="25431">FSFSKLLKQTYPDLHDIHVVLFLIPKHKNKNMENENVNKLDSTLNQNYSQGKLTVNMKDIERAEEKINASPSNLENAPEKITESSESSENAQGKIKETLRDLENERSQDKITVSPSNHTYSQGKLDKSSRNSKNTYGKVSESTKNSLNVPLPTSNPYMNFIQDFRSKYKGEEVTNTVMAALAAAKWRTMSEQDKQPYIDITKKGGEKKHKGIESLRKYITSLAV</sequence>
<dbReference type="GO" id="GO:0005634">
    <property type="term" value="C:nucleus"/>
    <property type="evidence" value="ECO:0007669"/>
    <property type="project" value="UniProtKB-UniRule"/>
</dbReference>
<feature type="non-terminal residue" evidence="4">
    <location>
        <position position="1"/>
    </location>
</feature>
<proteinExistence type="predicted"/>
<feature type="compositionally biased region" description="Polar residues" evidence="2">
    <location>
        <begin position="131"/>
        <end position="150"/>
    </location>
</feature>
<feature type="compositionally biased region" description="Basic and acidic residues" evidence="2">
    <location>
        <begin position="94"/>
        <end position="109"/>
    </location>
</feature>
<reference evidence="4" key="1">
    <citation type="submission" date="2015-11" db="EMBL/GenBank/DDBJ databases">
        <title>De novo transcriptome assembly of four potential Pierce s Disease insect vectors from Arizona vineyards.</title>
        <authorList>
            <person name="Tassone E.E."/>
        </authorList>
    </citation>
    <scope>NUCLEOTIDE SEQUENCE</scope>
</reference>
<accession>A0A1B6FLV1</accession>
<dbReference type="Gene3D" id="1.10.30.10">
    <property type="entry name" value="High mobility group box domain"/>
    <property type="match status" value="1"/>
</dbReference>
<name>A0A1B6FLV1_9HEMI</name>
<feature type="DNA-binding region" description="HMG box" evidence="1">
    <location>
        <begin position="150"/>
        <end position="216"/>
    </location>
</feature>
<dbReference type="SMART" id="SM00398">
    <property type="entry name" value="HMG"/>
    <property type="match status" value="1"/>
</dbReference>
<feature type="compositionally biased region" description="Polar residues" evidence="2">
    <location>
        <begin position="110"/>
        <end position="122"/>
    </location>
</feature>
<dbReference type="CDD" id="cd00084">
    <property type="entry name" value="HMG-box_SF"/>
    <property type="match status" value="1"/>
</dbReference>
<organism evidence="4">
    <name type="scientific">Cuerna arida</name>
    <dbReference type="NCBI Taxonomy" id="1464854"/>
    <lineage>
        <taxon>Eukaryota</taxon>
        <taxon>Metazoa</taxon>
        <taxon>Ecdysozoa</taxon>
        <taxon>Arthropoda</taxon>
        <taxon>Hexapoda</taxon>
        <taxon>Insecta</taxon>
        <taxon>Pterygota</taxon>
        <taxon>Neoptera</taxon>
        <taxon>Paraneoptera</taxon>
        <taxon>Hemiptera</taxon>
        <taxon>Auchenorrhyncha</taxon>
        <taxon>Membracoidea</taxon>
        <taxon>Cicadellidae</taxon>
        <taxon>Cicadellinae</taxon>
        <taxon>Proconiini</taxon>
        <taxon>Cuerna</taxon>
    </lineage>
</organism>
<keyword evidence="1" id="KW-0539">Nucleus</keyword>
<evidence type="ECO:0000313" key="4">
    <source>
        <dbReference type="EMBL" id="JAS51167.1"/>
    </source>
</evidence>
<dbReference type="EMBL" id="GECZ01018602">
    <property type="protein sequence ID" value="JAS51167.1"/>
    <property type="molecule type" value="Transcribed_RNA"/>
</dbReference>